<keyword evidence="4 8" id="KW-0812">Transmembrane</keyword>
<keyword evidence="10" id="KW-1185">Reference proteome</keyword>
<feature type="transmembrane region" description="Helical" evidence="8">
    <location>
        <begin position="356"/>
        <end position="375"/>
    </location>
</feature>
<evidence type="ECO:0000256" key="7">
    <source>
        <dbReference type="RuleBase" id="RU362091"/>
    </source>
</evidence>
<organism evidence="9 10">
    <name type="scientific">Pusillibacter faecalis</name>
    <dbReference type="NCBI Taxonomy" id="2714358"/>
    <lineage>
        <taxon>Bacteria</taxon>
        <taxon>Bacillati</taxon>
        <taxon>Bacillota</taxon>
        <taxon>Clostridia</taxon>
        <taxon>Eubacteriales</taxon>
        <taxon>Oscillospiraceae</taxon>
        <taxon>Pusillibacter</taxon>
    </lineage>
</organism>
<evidence type="ECO:0000313" key="10">
    <source>
        <dbReference type="Proteomes" id="UP000679848"/>
    </source>
</evidence>
<dbReference type="EMBL" id="AP023420">
    <property type="protein sequence ID" value="BCK83084.1"/>
    <property type="molecule type" value="Genomic_DNA"/>
</dbReference>
<feature type="transmembrane region" description="Helical" evidence="8">
    <location>
        <begin position="381"/>
        <end position="402"/>
    </location>
</feature>
<dbReference type="KEGG" id="pfaa:MM59RIKEN_04030"/>
<accession>A0A810Q514</accession>
<feature type="transmembrane region" description="Helical" evidence="8">
    <location>
        <begin position="453"/>
        <end position="470"/>
    </location>
</feature>
<protein>
    <submittedName>
        <fullName evidence="9">Symporter</fullName>
    </submittedName>
</protein>
<dbReference type="PANTHER" id="PTHR48086:SF7">
    <property type="entry name" value="SODIUM-SOLUTE SYMPORTER-RELATED"/>
    <property type="match status" value="1"/>
</dbReference>
<feature type="transmembrane region" description="Helical" evidence="8">
    <location>
        <begin position="187"/>
        <end position="210"/>
    </location>
</feature>
<evidence type="ECO:0000256" key="6">
    <source>
        <dbReference type="ARBA" id="ARBA00023136"/>
    </source>
</evidence>
<feature type="transmembrane region" description="Helical" evidence="8">
    <location>
        <begin position="230"/>
        <end position="251"/>
    </location>
</feature>
<evidence type="ECO:0000256" key="3">
    <source>
        <dbReference type="ARBA" id="ARBA00022448"/>
    </source>
</evidence>
<dbReference type="PROSITE" id="PS50283">
    <property type="entry name" value="NA_SOLUT_SYMP_3"/>
    <property type="match status" value="1"/>
</dbReference>
<dbReference type="InterPro" id="IPR001734">
    <property type="entry name" value="Na/solute_symporter"/>
</dbReference>
<evidence type="ECO:0000256" key="5">
    <source>
        <dbReference type="ARBA" id="ARBA00022989"/>
    </source>
</evidence>
<dbReference type="InterPro" id="IPR038377">
    <property type="entry name" value="Na/Glc_symporter_sf"/>
</dbReference>
<dbReference type="CDD" id="cd10322">
    <property type="entry name" value="SLC5sbd"/>
    <property type="match status" value="1"/>
</dbReference>
<evidence type="ECO:0000313" key="9">
    <source>
        <dbReference type="EMBL" id="BCK83084.1"/>
    </source>
</evidence>
<evidence type="ECO:0000256" key="2">
    <source>
        <dbReference type="ARBA" id="ARBA00006434"/>
    </source>
</evidence>
<evidence type="ECO:0000256" key="8">
    <source>
        <dbReference type="SAM" id="Phobius"/>
    </source>
</evidence>
<dbReference type="Gene3D" id="1.20.1730.10">
    <property type="entry name" value="Sodium/glucose cotransporter"/>
    <property type="match status" value="1"/>
</dbReference>
<evidence type="ECO:0000256" key="1">
    <source>
        <dbReference type="ARBA" id="ARBA00004141"/>
    </source>
</evidence>
<keyword evidence="6 8" id="KW-0472">Membrane</keyword>
<feature type="transmembrane region" description="Helical" evidence="8">
    <location>
        <begin position="263"/>
        <end position="288"/>
    </location>
</feature>
<comment type="similarity">
    <text evidence="2 7">Belongs to the sodium:solute symporter (SSF) (TC 2.A.21) family.</text>
</comment>
<dbReference type="Proteomes" id="UP000679848">
    <property type="component" value="Chromosome"/>
</dbReference>
<feature type="transmembrane region" description="Helical" evidence="8">
    <location>
        <begin position="153"/>
        <end position="180"/>
    </location>
</feature>
<feature type="transmembrane region" description="Helical" evidence="8">
    <location>
        <begin position="122"/>
        <end position="147"/>
    </location>
</feature>
<dbReference type="RefSeq" id="WP_187031728.1">
    <property type="nucleotide sequence ID" value="NZ_AP023420.1"/>
</dbReference>
<proteinExistence type="inferred from homology"/>
<dbReference type="GO" id="GO:0005886">
    <property type="term" value="C:plasma membrane"/>
    <property type="evidence" value="ECO:0007669"/>
    <property type="project" value="TreeGrafter"/>
</dbReference>
<dbReference type="Pfam" id="PF00474">
    <property type="entry name" value="SSF"/>
    <property type="match status" value="1"/>
</dbReference>
<dbReference type="PANTHER" id="PTHR48086">
    <property type="entry name" value="SODIUM/PROLINE SYMPORTER-RELATED"/>
    <property type="match status" value="1"/>
</dbReference>
<keyword evidence="3" id="KW-0813">Transport</keyword>
<feature type="transmembrane region" description="Helical" evidence="8">
    <location>
        <begin position="6"/>
        <end position="26"/>
    </location>
</feature>
<feature type="transmembrane region" description="Helical" evidence="8">
    <location>
        <begin position="47"/>
        <end position="67"/>
    </location>
</feature>
<keyword evidence="5 8" id="KW-1133">Transmembrane helix</keyword>
<comment type="subcellular location">
    <subcellularLocation>
        <location evidence="1">Membrane</location>
        <topology evidence="1">Multi-pass membrane protein</topology>
    </subcellularLocation>
</comment>
<feature type="transmembrane region" description="Helical" evidence="8">
    <location>
        <begin position="414"/>
        <end position="433"/>
    </location>
</feature>
<reference evidence="9" key="1">
    <citation type="submission" date="2020-09" db="EMBL/GenBank/DDBJ databases">
        <title>New species isolated from human feces.</title>
        <authorList>
            <person name="Kitahara M."/>
            <person name="Shigeno Y."/>
            <person name="Shime M."/>
            <person name="Matsumoto Y."/>
            <person name="Nakamura S."/>
            <person name="Motooka D."/>
            <person name="Fukuoka S."/>
            <person name="Nishikawa H."/>
            <person name="Benno Y."/>
        </authorList>
    </citation>
    <scope>NUCLEOTIDE SEQUENCE</scope>
    <source>
        <strain evidence="9">MM59</strain>
    </source>
</reference>
<evidence type="ECO:0000256" key="4">
    <source>
        <dbReference type="ARBA" id="ARBA00022692"/>
    </source>
</evidence>
<dbReference type="GO" id="GO:0022857">
    <property type="term" value="F:transmembrane transporter activity"/>
    <property type="evidence" value="ECO:0007669"/>
    <property type="project" value="InterPro"/>
</dbReference>
<feature type="transmembrane region" description="Helical" evidence="8">
    <location>
        <begin position="79"/>
        <end position="97"/>
    </location>
</feature>
<dbReference type="AlphaFoldDB" id="A0A810Q514"/>
<sequence length="486" mass="52121">MGPKIFALIVILVFFAMMIGIGFYYNKKGQADTNSDDYILAGRKAPLLIVAGSLFATWVSSATVMGYAGSGFTVGLGAYWSGASFIAATMWMGIWIIPRLRKAGITTVPELFEHYFGPAHRLVALLLSLGRDLGVIASISIALAQIFQSLFGISQLAALCITVGVVLVFTASGGMWAVLVTDTIQSAMIIVGSVVLIPLGIWKAGGFAAFCAQVPATHVNPVSAGFSQTLGWILLGCFISFAYQTVLQRGLAAKDDETAKKCFLYGGGMAMLWYITPFMVGMVARVVYPTINASDAYLTMCNILGPYAGAFFVVCLMASCMSTISSCILTTTANITLDVYKRFLNPKASDKQVVKLQRICLFVIVIVCAWVGKMLPYILELFWIGGRIMASGLAPVFVAIILWPRARRAPKATLLAMICGAAFNIAAQAYQSSAFAAMGGQNDVVTLFTLDPVLAGLPACFVVLIVGVLLETRGQTREYLLQYKAD</sequence>
<gene>
    <name evidence="9" type="ORF">MM59RIKEN_04030</name>
</gene>
<dbReference type="InterPro" id="IPR050277">
    <property type="entry name" value="Sodium:Solute_Symporter"/>
</dbReference>
<name>A0A810Q514_9FIRM</name>